<keyword evidence="2" id="KW-0732">Signal</keyword>
<dbReference type="RefSeq" id="WP_089273726.1">
    <property type="nucleotide sequence ID" value="NZ_FZOC01000003.1"/>
</dbReference>
<accession>A0A238ZYS3</accession>
<keyword evidence="5" id="KW-1185">Reference proteome</keyword>
<evidence type="ECO:0000256" key="1">
    <source>
        <dbReference type="SAM" id="MobiDB-lite"/>
    </source>
</evidence>
<dbReference type="AlphaFoldDB" id="A0A238ZYS3"/>
<feature type="region of interest" description="Disordered" evidence="1">
    <location>
        <begin position="52"/>
        <end position="80"/>
    </location>
</feature>
<name>A0A238ZYS3_9BACT</name>
<organism evidence="4 5">
    <name type="scientific">Humidesulfovibrio mexicanus</name>
    <dbReference type="NCBI Taxonomy" id="147047"/>
    <lineage>
        <taxon>Bacteria</taxon>
        <taxon>Pseudomonadati</taxon>
        <taxon>Thermodesulfobacteriota</taxon>
        <taxon>Desulfovibrionia</taxon>
        <taxon>Desulfovibrionales</taxon>
        <taxon>Desulfovibrionaceae</taxon>
        <taxon>Humidesulfovibrio</taxon>
    </lineage>
</organism>
<dbReference type="InterPro" id="IPR050248">
    <property type="entry name" value="Polysacc_deacetylase_ArnD"/>
</dbReference>
<dbReference type="InterPro" id="IPR002509">
    <property type="entry name" value="NODB_dom"/>
</dbReference>
<evidence type="ECO:0000313" key="5">
    <source>
        <dbReference type="Proteomes" id="UP000198324"/>
    </source>
</evidence>
<evidence type="ECO:0000259" key="3">
    <source>
        <dbReference type="PROSITE" id="PS51677"/>
    </source>
</evidence>
<dbReference type="GO" id="GO:0005975">
    <property type="term" value="P:carbohydrate metabolic process"/>
    <property type="evidence" value="ECO:0007669"/>
    <property type="project" value="InterPro"/>
</dbReference>
<feature type="domain" description="NodB homology" evidence="3">
    <location>
        <begin position="100"/>
        <end position="299"/>
    </location>
</feature>
<dbReference type="PANTHER" id="PTHR10587">
    <property type="entry name" value="GLYCOSYL TRANSFERASE-RELATED"/>
    <property type="match status" value="1"/>
</dbReference>
<dbReference type="Proteomes" id="UP000198324">
    <property type="component" value="Unassembled WGS sequence"/>
</dbReference>
<sequence length="346" mass="37405">MILRALCRIAVLLAVLGVAPGVAGQPAATPSGARPGSLSLWTAAQLREPSLRPQAGAERAIRQLPRPDTTPPARTEPLAAPQAPALPGVIRRVALPEADRRVALTFDLCERSVHVTGYDARLVDVLRAGNAKATFFAGGKWLRSHPERALQLMADPRFELGNHAWTHANMAVAAPDERRRQTLWTSAQYELLREELDRRLLARGLPASGLPPLALFRLPYGRGGPEVWRELNALGLSVIQWDVVGEGGGGTPRARAEAVARALRPGSIVLFHANCVPRDTALLLRELLPLLARRGFATATVSELLRAGAPEAVDQGWFTTPDDNAVYDHMFEAAGTGARYKKSQGR</sequence>
<dbReference type="Gene3D" id="3.20.20.370">
    <property type="entry name" value="Glycoside hydrolase/deacetylase"/>
    <property type="match status" value="1"/>
</dbReference>
<dbReference type="Pfam" id="PF01522">
    <property type="entry name" value="Polysacc_deac_1"/>
    <property type="match status" value="1"/>
</dbReference>
<dbReference type="PROSITE" id="PS51677">
    <property type="entry name" value="NODB"/>
    <property type="match status" value="1"/>
</dbReference>
<dbReference type="EMBL" id="FZOC01000003">
    <property type="protein sequence ID" value="SNR88535.1"/>
    <property type="molecule type" value="Genomic_DNA"/>
</dbReference>
<dbReference type="GO" id="GO:0016810">
    <property type="term" value="F:hydrolase activity, acting on carbon-nitrogen (but not peptide) bonds"/>
    <property type="evidence" value="ECO:0007669"/>
    <property type="project" value="InterPro"/>
</dbReference>
<gene>
    <name evidence="4" type="ORF">SAMN04488503_1714</name>
</gene>
<feature type="signal peptide" evidence="2">
    <location>
        <begin position="1"/>
        <end position="23"/>
    </location>
</feature>
<protein>
    <submittedName>
        <fullName evidence="4">Peptidoglycan/xylan/chitin deacetylase, PgdA/CDA1 family</fullName>
    </submittedName>
</protein>
<evidence type="ECO:0000313" key="4">
    <source>
        <dbReference type="EMBL" id="SNR88535.1"/>
    </source>
</evidence>
<feature type="chain" id="PRO_5012986339" evidence="2">
    <location>
        <begin position="24"/>
        <end position="346"/>
    </location>
</feature>
<dbReference type="InterPro" id="IPR011330">
    <property type="entry name" value="Glyco_hydro/deAcase_b/a-brl"/>
</dbReference>
<evidence type="ECO:0000256" key="2">
    <source>
        <dbReference type="SAM" id="SignalP"/>
    </source>
</evidence>
<dbReference type="PANTHER" id="PTHR10587:SF134">
    <property type="entry name" value="SECRETED PROTEIN"/>
    <property type="match status" value="1"/>
</dbReference>
<dbReference type="OrthoDB" id="9784220at2"/>
<proteinExistence type="predicted"/>
<dbReference type="SUPFAM" id="SSF88713">
    <property type="entry name" value="Glycoside hydrolase/deacetylase"/>
    <property type="match status" value="1"/>
</dbReference>
<reference evidence="4 5" key="1">
    <citation type="submission" date="2017-06" db="EMBL/GenBank/DDBJ databases">
        <authorList>
            <person name="Kim H.J."/>
            <person name="Triplett B.A."/>
        </authorList>
    </citation>
    <scope>NUCLEOTIDE SEQUENCE [LARGE SCALE GENOMIC DNA]</scope>
    <source>
        <strain evidence="4 5">DSM 13116</strain>
    </source>
</reference>